<evidence type="ECO:0000313" key="4">
    <source>
        <dbReference type="Proteomes" id="UP000597444"/>
    </source>
</evidence>
<feature type="transmembrane region" description="Helical" evidence="2">
    <location>
        <begin position="43"/>
        <end position="71"/>
    </location>
</feature>
<dbReference type="Proteomes" id="UP000597444">
    <property type="component" value="Unassembled WGS sequence"/>
</dbReference>
<dbReference type="RefSeq" id="WP_220206284.1">
    <property type="nucleotide sequence ID" value="NZ_BNJK01000001.1"/>
</dbReference>
<keyword evidence="2" id="KW-0812">Transmembrane</keyword>
<protein>
    <submittedName>
        <fullName evidence="3">Uncharacterized protein</fullName>
    </submittedName>
</protein>
<keyword evidence="4" id="KW-1185">Reference proteome</keyword>
<evidence type="ECO:0000256" key="1">
    <source>
        <dbReference type="SAM" id="MobiDB-lite"/>
    </source>
</evidence>
<evidence type="ECO:0000313" key="3">
    <source>
        <dbReference type="EMBL" id="GHO95614.1"/>
    </source>
</evidence>
<gene>
    <name evidence="3" type="ORF">KSF_056620</name>
</gene>
<dbReference type="AlphaFoldDB" id="A0A8J3IPQ5"/>
<evidence type="ECO:0000256" key="2">
    <source>
        <dbReference type="SAM" id="Phobius"/>
    </source>
</evidence>
<comment type="caution">
    <text evidence="3">The sequence shown here is derived from an EMBL/GenBank/DDBJ whole genome shotgun (WGS) entry which is preliminary data.</text>
</comment>
<reference evidence="3" key="1">
    <citation type="submission" date="2020-10" db="EMBL/GenBank/DDBJ databases">
        <title>Taxonomic study of unclassified bacteria belonging to the class Ktedonobacteria.</title>
        <authorList>
            <person name="Yabe S."/>
            <person name="Wang C.M."/>
            <person name="Zheng Y."/>
            <person name="Sakai Y."/>
            <person name="Cavaletti L."/>
            <person name="Monciardini P."/>
            <person name="Donadio S."/>
        </authorList>
    </citation>
    <scope>NUCLEOTIDE SEQUENCE</scope>
    <source>
        <strain evidence="3">ID150040</strain>
    </source>
</reference>
<sequence length="173" mass="19651">MPFFKGHNTMGRGSRRSVSPPAQVDYKPLEKTYEQCYDEARSWFYVSIIAAIVATVTTIAIVIVIVNFIFLKGLNSTTFMATLASVVSSMINGVITYLVFSQKRYANERMDNYADKISKKMNEEHNGEKIRRLIEIVLESHLSKEDQSNLIKEIIARKVLVPIPEMKQSKGNV</sequence>
<name>A0A8J3IPQ5_9CHLR</name>
<feature type="transmembrane region" description="Helical" evidence="2">
    <location>
        <begin position="77"/>
        <end position="100"/>
    </location>
</feature>
<keyword evidence="2" id="KW-0472">Membrane</keyword>
<proteinExistence type="predicted"/>
<feature type="region of interest" description="Disordered" evidence="1">
    <location>
        <begin position="1"/>
        <end position="22"/>
    </location>
</feature>
<accession>A0A8J3IPQ5</accession>
<dbReference type="EMBL" id="BNJK01000001">
    <property type="protein sequence ID" value="GHO95614.1"/>
    <property type="molecule type" value="Genomic_DNA"/>
</dbReference>
<keyword evidence="2" id="KW-1133">Transmembrane helix</keyword>
<organism evidence="3 4">
    <name type="scientific">Reticulibacter mediterranei</name>
    <dbReference type="NCBI Taxonomy" id="2778369"/>
    <lineage>
        <taxon>Bacteria</taxon>
        <taxon>Bacillati</taxon>
        <taxon>Chloroflexota</taxon>
        <taxon>Ktedonobacteria</taxon>
        <taxon>Ktedonobacterales</taxon>
        <taxon>Reticulibacteraceae</taxon>
        <taxon>Reticulibacter</taxon>
    </lineage>
</organism>